<accession>A0ABW7UTV2</accession>
<keyword evidence="2" id="KW-0413">Isomerase</keyword>
<name>A0ABW7UTV2_9ACTN</name>
<dbReference type="EMBL" id="JBIRWE010000005">
    <property type="protein sequence ID" value="MFI1965311.1"/>
    <property type="molecule type" value="Genomic_DNA"/>
</dbReference>
<organism evidence="2 3">
    <name type="scientific">Streptomyces pathocidini</name>
    <dbReference type="NCBI Taxonomy" id="1650571"/>
    <lineage>
        <taxon>Bacteria</taxon>
        <taxon>Bacillati</taxon>
        <taxon>Actinomycetota</taxon>
        <taxon>Actinomycetes</taxon>
        <taxon>Kitasatosporales</taxon>
        <taxon>Streptomycetaceae</taxon>
        <taxon>Streptomyces</taxon>
    </lineage>
</organism>
<dbReference type="SUPFAM" id="SSF51658">
    <property type="entry name" value="Xylose isomerase-like"/>
    <property type="match status" value="1"/>
</dbReference>
<gene>
    <name evidence="2" type="ORF">ACH429_14565</name>
</gene>
<evidence type="ECO:0000313" key="2">
    <source>
        <dbReference type="EMBL" id="MFI1965311.1"/>
    </source>
</evidence>
<feature type="domain" description="Xylose isomerase-like TIM barrel" evidence="1">
    <location>
        <begin position="25"/>
        <end position="277"/>
    </location>
</feature>
<evidence type="ECO:0000313" key="3">
    <source>
        <dbReference type="Proteomes" id="UP001611548"/>
    </source>
</evidence>
<comment type="caution">
    <text evidence="2">The sequence shown here is derived from an EMBL/GenBank/DDBJ whole genome shotgun (WGS) entry which is preliminary data.</text>
</comment>
<keyword evidence="3" id="KW-1185">Reference proteome</keyword>
<dbReference type="PANTHER" id="PTHR12110">
    <property type="entry name" value="HYDROXYPYRUVATE ISOMERASE"/>
    <property type="match status" value="1"/>
</dbReference>
<dbReference type="Gene3D" id="3.20.20.150">
    <property type="entry name" value="Divalent-metal-dependent TIM barrel enzymes"/>
    <property type="match status" value="1"/>
</dbReference>
<proteinExistence type="predicted"/>
<dbReference type="InterPro" id="IPR036237">
    <property type="entry name" value="Xyl_isomerase-like_sf"/>
</dbReference>
<dbReference type="Proteomes" id="UP001611548">
    <property type="component" value="Unassembled WGS sequence"/>
</dbReference>
<dbReference type="PANTHER" id="PTHR12110:SF41">
    <property type="entry name" value="INOSOSE DEHYDRATASE"/>
    <property type="match status" value="1"/>
</dbReference>
<dbReference type="GO" id="GO:0016853">
    <property type="term" value="F:isomerase activity"/>
    <property type="evidence" value="ECO:0007669"/>
    <property type="project" value="UniProtKB-KW"/>
</dbReference>
<reference evidence="2 3" key="1">
    <citation type="submission" date="2024-10" db="EMBL/GenBank/DDBJ databases">
        <title>The Natural Products Discovery Center: Release of the First 8490 Sequenced Strains for Exploring Actinobacteria Biosynthetic Diversity.</title>
        <authorList>
            <person name="Kalkreuter E."/>
            <person name="Kautsar S.A."/>
            <person name="Yang D."/>
            <person name="Bader C.D."/>
            <person name="Teijaro C.N."/>
            <person name="Fluegel L."/>
            <person name="Davis C.M."/>
            <person name="Simpson J.R."/>
            <person name="Lauterbach L."/>
            <person name="Steele A.D."/>
            <person name="Gui C."/>
            <person name="Meng S."/>
            <person name="Li G."/>
            <person name="Viehrig K."/>
            <person name="Ye F."/>
            <person name="Su P."/>
            <person name="Kiefer A.F."/>
            <person name="Nichols A."/>
            <person name="Cepeda A.J."/>
            <person name="Yan W."/>
            <person name="Fan B."/>
            <person name="Jiang Y."/>
            <person name="Adhikari A."/>
            <person name="Zheng C.-J."/>
            <person name="Schuster L."/>
            <person name="Cowan T.M."/>
            <person name="Smanski M.J."/>
            <person name="Chevrette M.G."/>
            <person name="De Carvalho L.P.S."/>
            <person name="Shen B."/>
        </authorList>
    </citation>
    <scope>NUCLEOTIDE SEQUENCE [LARGE SCALE GENOMIC DNA]</scope>
    <source>
        <strain evidence="2 3">NPDC020327</strain>
    </source>
</reference>
<dbReference type="Pfam" id="PF01261">
    <property type="entry name" value="AP_endonuc_2"/>
    <property type="match status" value="1"/>
</dbReference>
<protein>
    <submittedName>
        <fullName evidence="2">Sugar phosphate isomerase/epimerase family protein</fullName>
    </submittedName>
</protein>
<sequence>MTSTPASTLVLNPDELGPDPVPGMDLAVELGIDALEIRSAEGANAILLGADRLRRIRSLADERELRVAALASPLWKWCLPEATPGRVDSFGFATQVPPGERLAHVERALEAARILGAPLIRIFSHLKVGGLTESFAEDPMLPRALELAEQAGVRLLIENEPVCTVADAQSLLTVLERFHDAGLGLWLDLGNLHEVGQADPATVEALAPYTHYVHIKDFRQAADGSRRFCPAGTGSVPYDELLPRLGALRPALPYALETHVRDTPAEALAEGAAYLRAALAKVLP</sequence>
<dbReference type="RefSeq" id="WP_240483398.1">
    <property type="nucleotide sequence ID" value="NZ_JBIRWE010000005.1"/>
</dbReference>
<evidence type="ECO:0000259" key="1">
    <source>
        <dbReference type="Pfam" id="PF01261"/>
    </source>
</evidence>
<dbReference type="InterPro" id="IPR050312">
    <property type="entry name" value="IolE/XylAMocC-like"/>
</dbReference>
<dbReference type="InterPro" id="IPR013022">
    <property type="entry name" value="Xyl_isomerase-like_TIM-brl"/>
</dbReference>